<keyword evidence="4" id="KW-0238">DNA-binding</keyword>
<feature type="zinc finger region" description="C3H1-type" evidence="5">
    <location>
        <begin position="308"/>
        <end position="336"/>
    </location>
</feature>
<reference evidence="9" key="2">
    <citation type="submission" date="2025-08" db="UniProtKB">
        <authorList>
            <consortium name="RefSeq"/>
        </authorList>
    </citation>
    <scope>IDENTIFICATION</scope>
    <source>
        <tissue evidence="9">Leaf</tissue>
    </source>
</reference>
<accession>A0A6P5G441</accession>
<feature type="zinc finger region" description="C3H1-type" evidence="5">
    <location>
        <begin position="138"/>
        <end position="166"/>
    </location>
</feature>
<feature type="compositionally biased region" description="Low complexity" evidence="6">
    <location>
        <begin position="389"/>
        <end position="405"/>
    </location>
</feature>
<dbReference type="GO" id="GO:0008270">
    <property type="term" value="F:zinc ion binding"/>
    <property type="evidence" value="ECO:0007669"/>
    <property type="project" value="UniProtKB-KW"/>
</dbReference>
<dbReference type="InterPro" id="IPR000571">
    <property type="entry name" value="Znf_CCCH"/>
</dbReference>
<feature type="compositionally biased region" description="Polar residues" evidence="6">
    <location>
        <begin position="244"/>
        <end position="258"/>
    </location>
</feature>
<evidence type="ECO:0000259" key="7">
    <source>
        <dbReference type="PROSITE" id="PS50103"/>
    </source>
</evidence>
<evidence type="ECO:0000256" key="6">
    <source>
        <dbReference type="SAM" id="MobiDB-lite"/>
    </source>
</evidence>
<feature type="compositionally biased region" description="Polar residues" evidence="6">
    <location>
        <begin position="363"/>
        <end position="374"/>
    </location>
</feature>
<sequence length="413" mass="45502">MPENGELNRPVSNPANASPDDELEERMWGLKVDDGPPDWADGHGSPYPYRPGEPNCIFYMRTGTCGYGSKCRYNHPAYYFGQVIQYGGELPQREGQPDCQFFLKTGTCRFGGTCKYHHPRDKVNAQPIQLNYLGLPIREGEKPCAYYMRTGSCKFGVACKFNHPQPSTSGYMFPVTSGSSAYGSTASSMVSPSGLPLMGGLSTWPFSRTPYAPHSHLLLPPNQSTMPMQHGWSAYTDGVNQISSAKNHTESGSSTPSNLPDRPGQPDCQYFMKTGTCKYGTSCKYHHPKERRNQVAVSTVGPLGLPLRPGEPVCNFYTMYGSCKYGSACKYDHPQMVGYYNYNYNYAMPALSIQDPSVMFPNQRSSQVTVTAPQRSPPKAEASDDDPADPSSQSSPSNNEPHSQSTQDQSDQN</sequence>
<feature type="domain" description="C3H1-type" evidence="7">
    <location>
        <begin position="50"/>
        <end position="78"/>
    </location>
</feature>
<reference evidence="8" key="1">
    <citation type="journal article" date="2015" name="Nat. Genet.">
        <title>The pineapple genome and the evolution of CAM photosynthesis.</title>
        <authorList>
            <person name="Ming R."/>
            <person name="VanBuren R."/>
            <person name="Wai C.M."/>
            <person name="Tang H."/>
            <person name="Schatz M.C."/>
            <person name="Bowers J.E."/>
            <person name="Lyons E."/>
            <person name="Wang M.L."/>
            <person name="Chen J."/>
            <person name="Biggers E."/>
            <person name="Zhang J."/>
            <person name="Huang L."/>
            <person name="Zhang L."/>
            <person name="Miao W."/>
            <person name="Zhang J."/>
            <person name="Ye Z."/>
            <person name="Miao C."/>
            <person name="Lin Z."/>
            <person name="Wang H."/>
            <person name="Zhou H."/>
            <person name="Yim W.C."/>
            <person name="Priest H.D."/>
            <person name="Zheng C."/>
            <person name="Woodhouse M."/>
            <person name="Edger P.P."/>
            <person name="Guyot R."/>
            <person name="Guo H.B."/>
            <person name="Guo H."/>
            <person name="Zheng G."/>
            <person name="Singh R."/>
            <person name="Sharma A."/>
            <person name="Min X."/>
            <person name="Zheng Y."/>
            <person name="Lee H."/>
            <person name="Gurtowski J."/>
            <person name="Sedlazeck F.J."/>
            <person name="Harkess A."/>
            <person name="McKain M.R."/>
            <person name="Liao Z."/>
            <person name="Fang J."/>
            <person name="Liu J."/>
            <person name="Zhang X."/>
            <person name="Zhang Q."/>
            <person name="Hu W."/>
            <person name="Qin Y."/>
            <person name="Wang K."/>
            <person name="Chen L.Y."/>
            <person name="Shirley N."/>
            <person name="Lin Y.R."/>
            <person name="Liu L.Y."/>
            <person name="Hernandez A.G."/>
            <person name="Wright C.L."/>
            <person name="Bulone V."/>
            <person name="Tuskan G.A."/>
            <person name="Heath K."/>
            <person name="Zee F."/>
            <person name="Moore P.H."/>
            <person name="Sunkar R."/>
            <person name="Leebens-Mack J.H."/>
            <person name="Mockler T."/>
            <person name="Bennetzen J.L."/>
            <person name="Freeling M."/>
            <person name="Sankoff D."/>
            <person name="Paterson A.H."/>
            <person name="Zhu X."/>
            <person name="Yang X."/>
            <person name="Smith J.A."/>
            <person name="Cushman J.C."/>
            <person name="Paull R.E."/>
            <person name="Yu Q."/>
        </authorList>
    </citation>
    <scope>NUCLEOTIDE SEQUENCE [LARGE SCALE GENOMIC DNA]</scope>
    <source>
        <strain evidence="8">cv. F153</strain>
    </source>
</reference>
<dbReference type="PANTHER" id="PTHR12506">
    <property type="entry name" value="PROTEIN PHOSPHATASE RELATED"/>
    <property type="match status" value="1"/>
</dbReference>
<feature type="domain" description="C3H1-type" evidence="7">
    <location>
        <begin position="138"/>
        <end position="166"/>
    </location>
</feature>
<organism evidence="8 9">
    <name type="scientific">Ananas comosus</name>
    <name type="common">Pineapple</name>
    <name type="synonym">Ananas ananas</name>
    <dbReference type="NCBI Taxonomy" id="4615"/>
    <lineage>
        <taxon>Eukaryota</taxon>
        <taxon>Viridiplantae</taxon>
        <taxon>Streptophyta</taxon>
        <taxon>Embryophyta</taxon>
        <taxon>Tracheophyta</taxon>
        <taxon>Spermatophyta</taxon>
        <taxon>Magnoliopsida</taxon>
        <taxon>Liliopsida</taxon>
        <taxon>Poales</taxon>
        <taxon>Bromeliaceae</taxon>
        <taxon>Bromelioideae</taxon>
        <taxon>Ananas</taxon>
    </lineage>
</organism>
<dbReference type="Pfam" id="PF00642">
    <property type="entry name" value="zf-CCCH"/>
    <property type="match status" value="5"/>
</dbReference>
<dbReference type="InterPro" id="IPR050974">
    <property type="entry name" value="Plant_ZF_CCCH"/>
</dbReference>
<dbReference type="Gene3D" id="4.10.1000.10">
    <property type="entry name" value="Zinc finger, CCCH-type"/>
    <property type="match status" value="3"/>
</dbReference>
<dbReference type="GO" id="GO:0003677">
    <property type="term" value="F:DNA binding"/>
    <property type="evidence" value="ECO:0007669"/>
    <property type="project" value="UniProtKB-KW"/>
</dbReference>
<name>A0A6P5G441_ANACO</name>
<dbReference type="Proteomes" id="UP000515123">
    <property type="component" value="Linkage group 12"/>
</dbReference>
<dbReference type="RefSeq" id="XP_020100030.1">
    <property type="nucleotide sequence ID" value="XM_020244441.1"/>
</dbReference>
<evidence type="ECO:0000256" key="2">
    <source>
        <dbReference type="ARBA" id="ARBA00022771"/>
    </source>
</evidence>
<feature type="region of interest" description="Disordered" evidence="6">
    <location>
        <begin position="244"/>
        <end position="265"/>
    </location>
</feature>
<evidence type="ECO:0000313" key="9">
    <source>
        <dbReference type="RefSeq" id="XP_020100030.1"/>
    </source>
</evidence>
<gene>
    <name evidence="9" type="primary">LOC109718281</name>
</gene>
<dbReference type="GeneID" id="109718281"/>
<protein>
    <submittedName>
        <fullName evidence="9">Zinc finger CCCH domain-containing protein 63-like isoform X1</fullName>
    </submittedName>
</protein>
<feature type="region of interest" description="Disordered" evidence="6">
    <location>
        <begin position="363"/>
        <end position="413"/>
    </location>
</feature>
<feature type="zinc finger region" description="C3H1-type" evidence="5">
    <location>
        <begin position="93"/>
        <end position="121"/>
    </location>
</feature>
<dbReference type="PANTHER" id="PTHR12506:SF50">
    <property type="entry name" value="ZINC FINGER CCCH DOMAIN-CONTAINING PROTEIN 26"/>
    <property type="match status" value="1"/>
</dbReference>
<keyword evidence="2 5" id="KW-0863">Zinc-finger</keyword>
<feature type="zinc finger region" description="C3H1-type" evidence="5">
    <location>
        <begin position="262"/>
        <end position="290"/>
    </location>
</feature>
<keyword evidence="8" id="KW-1185">Reference proteome</keyword>
<dbReference type="AlphaFoldDB" id="A0A6P5G441"/>
<dbReference type="SMART" id="SM00356">
    <property type="entry name" value="ZnF_C3H1"/>
    <property type="match status" value="5"/>
</dbReference>
<dbReference type="GO" id="GO:0003729">
    <property type="term" value="F:mRNA binding"/>
    <property type="evidence" value="ECO:0007669"/>
    <property type="project" value="UniProtKB-ARBA"/>
</dbReference>
<dbReference type="InterPro" id="IPR036855">
    <property type="entry name" value="Znf_CCCH_sf"/>
</dbReference>
<dbReference type="SUPFAM" id="SSF90229">
    <property type="entry name" value="CCCH zinc finger"/>
    <property type="match status" value="5"/>
</dbReference>
<feature type="domain" description="C3H1-type" evidence="7">
    <location>
        <begin position="93"/>
        <end position="121"/>
    </location>
</feature>
<feature type="region of interest" description="Disordered" evidence="6">
    <location>
        <begin position="1"/>
        <end position="32"/>
    </location>
</feature>
<dbReference type="Gramene" id="Aco018944.1.mrna1">
    <property type="protein sequence ID" value="Aco018944.1.mrna1"/>
    <property type="gene ID" value="Aco018944.1.path1"/>
</dbReference>
<keyword evidence="1 5" id="KW-0479">Metal-binding</keyword>
<evidence type="ECO:0000256" key="4">
    <source>
        <dbReference type="ARBA" id="ARBA00023125"/>
    </source>
</evidence>
<dbReference type="OrthoDB" id="411372at2759"/>
<feature type="zinc finger region" description="C3H1-type" evidence="5">
    <location>
        <begin position="50"/>
        <end position="78"/>
    </location>
</feature>
<proteinExistence type="predicted"/>
<feature type="domain" description="C3H1-type" evidence="7">
    <location>
        <begin position="262"/>
        <end position="290"/>
    </location>
</feature>
<evidence type="ECO:0000313" key="8">
    <source>
        <dbReference type="Proteomes" id="UP000515123"/>
    </source>
</evidence>
<evidence type="ECO:0000256" key="3">
    <source>
        <dbReference type="ARBA" id="ARBA00022833"/>
    </source>
</evidence>
<keyword evidence="3 5" id="KW-0862">Zinc</keyword>
<evidence type="ECO:0000256" key="5">
    <source>
        <dbReference type="PROSITE-ProRule" id="PRU00723"/>
    </source>
</evidence>
<feature type="domain" description="C3H1-type" evidence="7">
    <location>
        <begin position="308"/>
        <end position="336"/>
    </location>
</feature>
<dbReference type="PROSITE" id="PS50103">
    <property type="entry name" value="ZF_C3H1"/>
    <property type="match status" value="5"/>
</dbReference>
<evidence type="ECO:0000256" key="1">
    <source>
        <dbReference type="ARBA" id="ARBA00022723"/>
    </source>
</evidence>